<dbReference type="EMBL" id="JAYJLD010000023">
    <property type="protein sequence ID" value="MEB3102825.1"/>
    <property type="molecule type" value="Genomic_DNA"/>
</dbReference>
<proteinExistence type="predicted"/>
<evidence type="ECO:0000313" key="1">
    <source>
        <dbReference type="EMBL" id="MEB3102825.1"/>
    </source>
</evidence>
<sequence length="78" mass="8997">MRRIAEMTDEEVLIMLKSGENEFFTLAEAHKTLAAMQIHAGIEEIRKRIYFLFRDGYLGNEPTGDGVNVYFLIFVPDN</sequence>
<protein>
    <submittedName>
        <fullName evidence="1">Uncharacterized protein</fullName>
    </submittedName>
</protein>
<keyword evidence="2" id="KW-1185">Reference proteome</keyword>
<reference evidence="1" key="1">
    <citation type="submission" date="2023-12" db="EMBL/GenBank/DDBJ databases">
        <title>Fervidustalea candida gen. nov., sp. nov., a novel member of the family Paenibacillaceae isolated from a geothermal area.</title>
        <authorList>
            <person name="Li W.-J."/>
            <person name="Jiao J.-Y."/>
            <person name="Chen Y."/>
        </authorList>
    </citation>
    <scope>NUCLEOTIDE SEQUENCE</scope>
    <source>
        <strain evidence="1">SYSU GA230002</strain>
    </source>
</reference>
<comment type="caution">
    <text evidence="1">The sequence shown here is derived from an EMBL/GenBank/DDBJ whole genome shotgun (WGS) entry which is preliminary data.</text>
</comment>
<accession>A0ABU5ZNV4</accession>
<evidence type="ECO:0000313" key="2">
    <source>
        <dbReference type="Proteomes" id="UP001310386"/>
    </source>
</evidence>
<organism evidence="1 2">
    <name type="scientific">Ferviditalea candida</name>
    <dbReference type="NCBI Taxonomy" id="3108399"/>
    <lineage>
        <taxon>Bacteria</taxon>
        <taxon>Bacillati</taxon>
        <taxon>Bacillota</taxon>
        <taxon>Bacilli</taxon>
        <taxon>Bacillales</taxon>
        <taxon>Paenibacillaceae</taxon>
        <taxon>Ferviditalea</taxon>
    </lineage>
</organism>
<gene>
    <name evidence="1" type="ORF">VF724_14285</name>
</gene>
<dbReference type="RefSeq" id="WP_371754949.1">
    <property type="nucleotide sequence ID" value="NZ_JAYJLD010000023.1"/>
</dbReference>
<name>A0ABU5ZNV4_9BACL</name>
<dbReference type="Proteomes" id="UP001310386">
    <property type="component" value="Unassembled WGS sequence"/>
</dbReference>